<dbReference type="Pfam" id="PF02371">
    <property type="entry name" value="Transposase_20"/>
    <property type="match status" value="1"/>
</dbReference>
<evidence type="ECO:0000313" key="3">
    <source>
        <dbReference type="EMBL" id="TVU87028.1"/>
    </source>
</evidence>
<protein>
    <submittedName>
        <fullName evidence="3">IS110 family transposase</fullName>
    </submittedName>
</protein>
<evidence type="ECO:0000259" key="2">
    <source>
        <dbReference type="Pfam" id="PF02371"/>
    </source>
</evidence>
<dbReference type="PANTHER" id="PTHR33055">
    <property type="entry name" value="TRANSPOSASE FOR INSERTION SEQUENCE ELEMENT IS1111A"/>
    <property type="match status" value="1"/>
</dbReference>
<sequence length="457" mass="51800">MARQSSRSTHQRDKLQVVHPNAAAIDIGSRFHVVAIPPDRDPQPVRRFDTFTGDLRRLADWLAEKNIVTIAMESTGVYWIPVYELLEERGFDVILVNAREAKNVPGRKTDINDAQWLQRLHSYGLLRGSFRPTQELASLRALLRQRERLLEYCASHIQHMQKALMEMNLQLHHVVSDITGKTGMRILRAIAQGQHDSVVLASFRDPRCKASEETIRQSLEGHYREEHLLALRQSLSLYDTYHEHVAECDQFIEATLKRLSLATPMPENSLPAARHRDANPNAPAFDVRSALFQVLGIDLTQIHGLGPYLVLKLISECGTDMSRWPTVKHFTSWLALSPGSKISGGKVLSSRTRRTKNRAAALLRLAATTIGRSQTGLGAFYRRLASRLGKAKAVTATARKIAVLFYNVLRYGWVYQDPGADYYEERYHQRIVRNLQRRAQSLGFELSPISDPGQRVS</sequence>
<dbReference type="InterPro" id="IPR002525">
    <property type="entry name" value="Transp_IS110-like_N"/>
</dbReference>
<dbReference type="EMBL" id="VNFE01000017">
    <property type="protein sequence ID" value="TVU87028.1"/>
    <property type="molecule type" value="Genomic_DNA"/>
</dbReference>
<reference evidence="3 4" key="1">
    <citation type="submission" date="2019-07" db="EMBL/GenBank/DDBJ databases">
        <title>Diversity of Bacteria from Kongsfjorden, Arctic.</title>
        <authorList>
            <person name="Yu Y."/>
        </authorList>
    </citation>
    <scope>NUCLEOTIDE SEQUENCE [LARGE SCALE GENOMIC DNA]</scope>
    <source>
        <strain evidence="3 4">SM1922</strain>
    </source>
</reference>
<dbReference type="PANTHER" id="PTHR33055:SF13">
    <property type="entry name" value="TRANSPOSASE"/>
    <property type="match status" value="1"/>
</dbReference>
<organism evidence="3 4">
    <name type="scientific">Vreelandella titanicae</name>
    <dbReference type="NCBI Taxonomy" id="664683"/>
    <lineage>
        <taxon>Bacteria</taxon>
        <taxon>Pseudomonadati</taxon>
        <taxon>Pseudomonadota</taxon>
        <taxon>Gammaproteobacteria</taxon>
        <taxon>Oceanospirillales</taxon>
        <taxon>Halomonadaceae</taxon>
        <taxon>Vreelandella</taxon>
    </lineage>
</organism>
<dbReference type="GO" id="GO:0006313">
    <property type="term" value="P:DNA transposition"/>
    <property type="evidence" value="ECO:0007669"/>
    <property type="project" value="InterPro"/>
</dbReference>
<dbReference type="Pfam" id="PF01548">
    <property type="entry name" value="DEDD_Tnp_IS110"/>
    <property type="match status" value="1"/>
</dbReference>
<dbReference type="RefSeq" id="WP_144816046.1">
    <property type="nucleotide sequence ID" value="NZ_VNFE01000017.1"/>
</dbReference>
<name>A0A558J053_9GAMM</name>
<evidence type="ECO:0000313" key="4">
    <source>
        <dbReference type="Proteomes" id="UP000317288"/>
    </source>
</evidence>
<feature type="domain" description="Transposase IS110-like N-terminal" evidence="1">
    <location>
        <begin position="24"/>
        <end position="167"/>
    </location>
</feature>
<dbReference type="Proteomes" id="UP000317288">
    <property type="component" value="Unassembled WGS sequence"/>
</dbReference>
<proteinExistence type="predicted"/>
<dbReference type="InterPro" id="IPR003346">
    <property type="entry name" value="Transposase_20"/>
</dbReference>
<comment type="caution">
    <text evidence="3">The sequence shown here is derived from an EMBL/GenBank/DDBJ whole genome shotgun (WGS) entry which is preliminary data.</text>
</comment>
<feature type="domain" description="Transposase IS116/IS110/IS902 C-terminal" evidence="2">
    <location>
        <begin position="299"/>
        <end position="381"/>
    </location>
</feature>
<dbReference type="GO" id="GO:0003677">
    <property type="term" value="F:DNA binding"/>
    <property type="evidence" value="ECO:0007669"/>
    <property type="project" value="InterPro"/>
</dbReference>
<gene>
    <name evidence="3" type="ORF">FQP89_23620</name>
</gene>
<dbReference type="InterPro" id="IPR047650">
    <property type="entry name" value="Transpos_IS110"/>
</dbReference>
<dbReference type="NCBIfam" id="NF033542">
    <property type="entry name" value="transpos_IS110"/>
    <property type="match status" value="1"/>
</dbReference>
<dbReference type="AlphaFoldDB" id="A0A558J053"/>
<dbReference type="GO" id="GO:0004803">
    <property type="term" value="F:transposase activity"/>
    <property type="evidence" value="ECO:0007669"/>
    <property type="project" value="InterPro"/>
</dbReference>
<accession>A0A558J053</accession>
<evidence type="ECO:0000259" key="1">
    <source>
        <dbReference type="Pfam" id="PF01548"/>
    </source>
</evidence>